<evidence type="ECO:0008006" key="3">
    <source>
        <dbReference type="Google" id="ProtNLM"/>
    </source>
</evidence>
<dbReference type="RefSeq" id="WP_216569833.1">
    <property type="nucleotide sequence ID" value="NZ_JAHLOQ010000022.1"/>
</dbReference>
<comment type="caution">
    <text evidence="1">The sequence shown here is derived from an EMBL/GenBank/DDBJ whole genome shotgun (WGS) entry which is preliminary data.</text>
</comment>
<gene>
    <name evidence="1" type="ORF">KQI20_08865</name>
</gene>
<reference evidence="1 2" key="1">
    <citation type="submission" date="2021-06" db="EMBL/GenBank/DDBJ databases">
        <authorList>
            <person name="Sun Q."/>
            <person name="Li D."/>
        </authorList>
    </citation>
    <scope>NUCLEOTIDE SEQUENCE [LARGE SCALE GENOMIC DNA]</scope>
    <source>
        <strain evidence="1 2">N19</strain>
    </source>
</reference>
<dbReference type="EMBL" id="JAHLOQ010000022">
    <property type="protein sequence ID" value="MBU5336548.1"/>
    <property type="molecule type" value="Genomic_DNA"/>
</dbReference>
<organism evidence="1 2">
    <name type="scientific">Intestinibacter bartlettii</name>
    <dbReference type="NCBI Taxonomy" id="261299"/>
    <lineage>
        <taxon>Bacteria</taxon>
        <taxon>Bacillati</taxon>
        <taxon>Bacillota</taxon>
        <taxon>Clostridia</taxon>
        <taxon>Peptostreptococcales</taxon>
        <taxon>Peptostreptococcaceae</taxon>
        <taxon>Intestinibacter</taxon>
    </lineage>
</organism>
<name>A0ABS6DXI0_9FIRM</name>
<proteinExistence type="predicted"/>
<evidence type="ECO:0000313" key="2">
    <source>
        <dbReference type="Proteomes" id="UP001196301"/>
    </source>
</evidence>
<evidence type="ECO:0000313" key="1">
    <source>
        <dbReference type="EMBL" id="MBU5336548.1"/>
    </source>
</evidence>
<keyword evidence="2" id="KW-1185">Reference proteome</keyword>
<sequence length="291" mass="32916">MNIKCGELNFKIGYNSDWEIPKNVAKFVCKNEGAHFGGSPEINYNIEFKDMIKQDNRQIISTKQEIIVGCEDNLETRYLFIKGAPYPYAKYTEVDESNISIEVVNNFKDMFDIDTMFWSLFALERHMIKRDAVVLHCAYTVYKDHAILFSGPSGIGKSTQASLWEKHRNSQILNGDKSLLLKQGGEWCADGWPVCGSSEICVNKRTKLGSIVFLNQGKENTVVKLSKSNAVKKIISQLTVNYWNLDFVDKAFTLAEDIANDINVYELTCTPDVSAVEALEGILKEGEPWIL</sequence>
<accession>A0ABS6DXI0</accession>
<protein>
    <recommendedName>
        <fullName evidence="3">SynChlorMet cassette protein ScmC</fullName>
    </recommendedName>
</protein>
<dbReference type="Proteomes" id="UP001196301">
    <property type="component" value="Unassembled WGS sequence"/>
</dbReference>